<name>A0A4U1ZEB6_9VIBR</name>
<gene>
    <name evidence="1" type="ORF">FCV50_11475</name>
</gene>
<evidence type="ECO:0000313" key="1">
    <source>
        <dbReference type="EMBL" id="TKF31656.1"/>
    </source>
</evidence>
<dbReference type="EMBL" id="SYUV01000035">
    <property type="protein sequence ID" value="TKF31656.1"/>
    <property type="molecule type" value="Genomic_DNA"/>
</dbReference>
<dbReference type="SUPFAM" id="SSF81301">
    <property type="entry name" value="Nucleotidyltransferase"/>
    <property type="match status" value="1"/>
</dbReference>
<comment type="caution">
    <text evidence="1">The sequence shown here is derived from an EMBL/GenBank/DDBJ whole genome shotgun (WGS) entry which is preliminary data.</text>
</comment>
<sequence length="102" mass="11937">MSQILIIEITMEKDLVDWYIRNQPVYKRLSDKVESLLSEVFETSGLSYHQISSRTKTIDSVREKGSNEKYDDPINQIQDFSGIRIITYVEDEIDSICKIIEM</sequence>
<evidence type="ECO:0000313" key="2">
    <source>
        <dbReference type="Proteomes" id="UP000307574"/>
    </source>
</evidence>
<protein>
    <submittedName>
        <fullName evidence="1">Uncharacterized protein</fullName>
    </submittedName>
</protein>
<dbReference type="Gene3D" id="3.30.460.10">
    <property type="entry name" value="Beta Polymerase, domain 2"/>
    <property type="match status" value="1"/>
</dbReference>
<reference evidence="1 2" key="1">
    <citation type="submission" date="2019-04" db="EMBL/GenBank/DDBJ databases">
        <title>A reverse ecology approach based on a biological definition of microbial populations.</title>
        <authorList>
            <person name="Arevalo P."/>
            <person name="Vaninsberghe D."/>
            <person name="Elsherbini J."/>
            <person name="Gore J."/>
            <person name="Polz M."/>
        </authorList>
    </citation>
    <scope>NUCLEOTIDE SEQUENCE [LARGE SCALE GENOMIC DNA]</scope>
    <source>
        <strain evidence="1 2">10N.261.46.F4</strain>
    </source>
</reference>
<organism evidence="1 2">
    <name type="scientific">Vibrio kanaloae</name>
    <dbReference type="NCBI Taxonomy" id="170673"/>
    <lineage>
        <taxon>Bacteria</taxon>
        <taxon>Pseudomonadati</taxon>
        <taxon>Pseudomonadota</taxon>
        <taxon>Gammaproteobacteria</taxon>
        <taxon>Vibrionales</taxon>
        <taxon>Vibrionaceae</taxon>
        <taxon>Vibrio</taxon>
    </lineage>
</organism>
<dbReference type="Proteomes" id="UP000307574">
    <property type="component" value="Unassembled WGS sequence"/>
</dbReference>
<dbReference type="InterPro" id="IPR043519">
    <property type="entry name" value="NT_sf"/>
</dbReference>
<dbReference type="AlphaFoldDB" id="A0A4U1ZEB6"/>
<proteinExistence type="predicted"/>
<accession>A0A4U1ZEB6</accession>